<dbReference type="KEGG" id="spu:105444696"/>
<dbReference type="PANTHER" id="PTHR14388:SF22">
    <property type="entry name" value="SH2 DOMAIN-CONTAINING PROTEIN"/>
    <property type="match status" value="1"/>
</dbReference>
<feature type="domain" description="SH2" evidence="3">
    <location>
        <begin position="20"/>
        <end position="118"/>
    </location>
</feature>
<feature type="compositionally biased region" description="Polar residues" evidence="2">
    <location>
        <begin position="205"/>
        <end position="228"/>
    </location>
</feature>
<proteinExistence type="predicted"/>
<keyword evidence="5" id="KW-1185">Reference proteome</keyword>
<reference evidence="4" key="2">
    <citation type="submission" date="2021-01" db="UniProtKB">
        <authorList>
            <consortium name="EnsemblMetazoa"/>
        </authorList>
    </citation>
    <scope>IDENTIFICATION</scope>
</reference>
<dbReference type="GO" id="GO:0005737">
    <property type="term" value="C:cytoplasm"/>
    <property type="evidence" value="ECO:0000318"/>
    <property type="project" value="GO_Central"/>
</dbReference>
<dbReference type="Gene3D" id="3.30.505.10">
    <property type="entry name" value="SH2 domain"/>
    <property type="match status" value="1"/>
</dbReference>
<dbReference type="FunCoup" id="A0A7M7N786">
    <property type="interactions" value="351"/>
</dbReference>
<dbReference type="RefSeq" id="XP_030832218.1">
    <property type="nucleotide sequence ID" value="XM_030976358.1"/>
</dbReference>
<evidence type="ECO:0000256" key="2">
    <source>
        <dbReference type="SAM" id="MobiDB-lite"/>
    </source>
</evidence>
<dbReference type="EnsemblMetazoa" id="XM_030976358">
    <property type="protein sequence ID" value="XP_030832218"/>
    <property type="gene ID" value="LOC105444696"/>
</dbReference>
<dbReference type="PROSITE" id="PS50001">
    <property type="entry name" value="SH2"/>
    <property type="match status" value="1"/>
</dbReference>
<dbReference type="InterPro" id="IPR036860">
    <property type="entry name" value="SH2_dom_sf"/>
</dbReference>
<feature type="compositionally biased region" description="Low complexity" evidence="2">
    <location>
        <begin position="168"/>
        <end position="177"/>
    </location>
</feature>
<dbReference type="Proteomes" id="UP000007110">
    <property type="component" value="Unassembled WGS sequence"/>
</dbReference>
<dbReference type="AlphaFoldDB" id="A0A7M7N786"/>
<accession>A0A7M7N786</accession>
<reference evidence="5" key="1">
    <citation type="submission" date="2015-02" db="EMBL/GenBank/DDBJ databases">
        <title>Genome sequencing for Strongylocentrotus purpuratus.</title>
        <authorList>
            <person name="Murali S."/>
            <person name="Liu Y."/>
            <person name="Vee V."/>
            <person name="English A."/>
            <person name="Wang M."/>
            <person name="Skinner E."/>
            <person name="Han Y."/>
            <person name="Muzny D.M."/>
            <person name="Worley K.C."/>
            <person name="Gibbs R.A."/>
        </authorList>
    </citation>
    <scope>NUCLEOTIDE SEQUENCE</scope>
</reference>
<dbReference type="Pfam" id="PF00017">
    <property type="entry name" value="SH2"/>
    <property type="match status" value="1"/>
</dbReference>
<dbReference type="PANTHER" id="PTHR14388">
    <property type="entry name" value="T CELL-SPECIFIC ADAPTER PROTEIN TSAD"/>
    <property type="match status" value="1"/>
</dbReference>
<evidence type="ECO:0000313" key="5">
    <source>
        <dbReference type="Proteomes" id="UP000007110"/>
    </source>
</evidence>
<dbReference type="SUPFAM" id="SSF55550">
    <property type="entry name" value="SH2 domain"/>
    <property type="match status" value="1"/>
</dbReference>
<name>A0A7M7N786_STRPU</name>
<evidence type="ECO:0000259" key="3">
    <source>
        <dbReference type="PROSITE" id="PS50001"/>
    </source>
</evidence>
<organism evidence="4 5">
    <name type="scientific">Strongylocentrotus purpuratus</name>
    <name type="common">Purple sea urchin</name>
    <dbReference type="NCBI Taxonomy" id="7668"/>
    <lineage>
        <taxon>Eukaryota</taxon>
        <taxon>Metazoa</taxon>
        <taxon>Echinodermata</taxon>
        <taxon>Eleutherozoa</taxon>
        <taxon>Echinozoa</taxon>
        <taxon>Echinoidea</taxon>
        <taxon>Euechinoidea</taxon>
        <taxon>Echinacea</taxon>
        <taxon>Camarodonta</taxon>
        <taxon>Echinidea</taxon>
        <taxon>Strongylocentrotidae</taxon>
        <taxon>Strongylocentrotus</taxon>
    </lineage>
</organism>
<dbReference type="GeneID" id="105444696"/>
<dbReference type="InParanoid" id="A0A7M7N786"/>
<dbReference type="OrthoDB" id="67310at2759"/>
<evidence type="ECO:0000313" key="4">
    <source>
        <dbReference type="EnsemblMetazoa" id="XP_030832218"/>
    </source>
</evidence>
<protein>
    <recommendedName>
        <fullName evidence="3">SH2 domain-containing protein</fullName>
    </recommendedName>
</protein>
<dbReference type="SMART" id="SM00252">
    <property type="entry name" value="SH2"/>
    <property type="match status" value="1"/>
</dbReference>
<feature type="region of interest" description="Disordered" evidence="2">
    <location>
        <begin position="129"/>
        <end position="236"/>
    </location>
</feature>
<dbReference type="InterPro" id="IPR000980">
    <property type="entry name" value="SH2"/>
</dbReference>
<evidence type="ECO:0000256" key="1">
    <source>
        <dbReference type="PROSITE-ProRule" id="PRU00191"/>
    </source>
</evidence>
<keyword evidence="1" id="KW-0727">SH2 domain</keyword>
<sequence length="236" mass="25616">MGAPSTLVPWNNYPQNNYATSNGVLAEFLQSEGQAEELLQTKPVGAYLIRVSESRFGYSLSLRGEDRCKHFMIDQLHNGKYVVVGEPQVHKTLNDLIRFHSLKKNPISPFGDTLIEACGQEEGECDYSDLVDRDDYKRSSTSSTSSMPSRHIPSPTDSAAYMTPDPQPSQKKQPSSSLGRRLTSGARPTSVVASTPSKPPRGVKASTQRPVSAASYLSVTGDQDSGNKPQLPEAAG</sequence>